<dbReference type="InParanoid" id="A0A401G9F5"/>
<dbReference type="OrthoDB" id="2927810at2759"/>
<dbReference type="GeneID" id="38775733"/>
<keyword evidence="1" id="KW-0732">Signal</keyword>
<keyword evidence="3" id="KW-1185">Reference proteome</keyword>
<evidence type="ECO:0008006" key="4">
    <source>
        <dbReference type="Google" id="ProtNLM"/>
    </source>
</evidence>
<protein>
    <recommendedName>
        <fullName evidence="4">Killer toxin Kp4 domain-containing protein</fullName>
    </recommendedName>
</protein>
<evidence type="ECO:0000313" key="2">
    <source>
        <dbReference type="EMBL" id="GBE78816.1"/>
    </source>
</evidence>
<comment type="caution">
    <text evidence="2">The sequence shown here is derived from an EMBL/GenBank/DDBJ whole genome shotgun (WGS) entry which is preliminary data.</text>
</comment>
<feature type="signal peptide" evidence="1">
    <location>
        <begin position="1"/>
        <end position="23"/>
    </location>
</feature>
<dbReference type="AlphaFoldDB" id="A0A401G9F5"/>
<sequence length="168" mass="18887">MQFSWTYFLQLVSASLLVGRTVAAPTAEPELSREIDARHGDEYLWYIDDAESRHLSDLLGTDFGRLRIKGVLLSKPKMQCENCGKHTGLDDIVHNALQDGVHSKEFMIKVLEDRTPHPSSGHVIRCSGAGCGRAYDEPPPRWTWDWIRGKDTDGREVHSEGADEEPEA</sequence>
<feature type="chain" id="PRO_5019074263" description="Killer toxin Kp4 domain-containing protein" evidence="1">
    <location>
        <begin position="24"/>
        <end position="168"/>
    </location>
</feature>
<accession>A0A401G9F5</accession>
<proteinExistence type="predicted"/>
<reference evidence="2 3" key="1">
    <citation type="journal article" date="2018" name="Sci. Rep.">
        <title>Genome sequence of the cauliflower mushroom Sparassis crispa (Hanabiratake) and its association with beneficial usage.</title>
        <authorList>
            <person name="Kiyama R."/>
            <person name="Furutani Y."/>
            <person name="Kawaguchi K."/>
            <person name="Nakanishi T."/>
        </authorList>
    </citation>
    <scope>NUCLEOTIDE SEQUENCE [LARGE SCALE GENOMIC DNA]</scope>
</reference>
<evidence type="ECO:0000256" key="1">
    <source>
        <dbReference type="SAM" id="SignalP"/>
    </source>
</evidence>
<gene>
    <name evidence="2" type="ORF">SCP_0200130</name>
</gene>
<organism evidence="2 3">
    <name type="scientific">Sparassis crispa</name>
    <dbReference type="NCBI Taxonomy" id="139825"/>
    <lineage>
        <taxon>Eukaryota</taxon>
        <taxon>Fungi</taxon>
        <taxon>Dikarya</taxon>
        <taxon>Basidiomycota</taxon>
        <taxon>Agaricomycotina</taxon>
        <taxon>Agaricomycetes</taxon>
        <taxon>Polyporales</taxon>
        <taxon>Sparassidaceae</taxon>
        <taxon>Sparassis</taxon>
    </lineage>
</organism>
<dbReference type="RefSeq" id="XP_027609729.1">
    <property type="nucleotide sequence ID" value="XM_027753928.1"/>
</dbReference>
<dbReference type="EMBL" id="BFAD01000002">
    <property type="protein sequence ID" value="GBE78816.1"/>
    <property type="molecule type" value="Genomic_DNA"/>
</dbReference>
<dbReference type="Proteomes" id="UP000287166">
    <property type="component" value="Unassembled WGS sequence"/>
</dbReference>
<evidence type="ECO:0000313" key="3">
    <source>
        <dbReference type="Proteomes" id="UP000287166"/>
    </source>
</evidence>
<name>A0A401G9F5_9APHY</name>